<comment type="subcellular location">
    <subcellularLocation>
        <location evidence="1">Membrane</location>
        <topology evidence="1">Multi-pass membrane protein</topology>
    </subcellularLocation>
</comment>
<evidence type="ECO:0000256" key="4">
    <source>
        <dbReference type="ARBA" id="ARBA00022989"/>
    </source>
</evidence>
<evidence type="ECO:0000313" key="9">
    <source>
        <dbReference type="EMBL" id="EXJ91551.1"/>
    </source>
</evidence>
<dbReference type="PANTHER" id="PTHR43791:SF3">
    <property type="entry name" value="MAJOR FACILITATOR SUPERFAMILY (MFS) PROFILE DOMAIN-CONTAINING PROTEIN"/>
    <property type="match status" value="1"/>
</dbReference>
<feature type="transmembrane region" description="Helical" evidence="7">
    <location>
        <begin position="50"/>
        <end position="74"/>
    </location>
</feature>
<proteinExistence type="predicted"/>
<feature type="transmembrane region" description="Helical" evidence="7">
    <location>
        <begin position="406"/>
        <end position="427"/>
    </location>
</feature>
<dbReference type="eggNOG" id="KOG2533">
    <property type="taxonomic scope" value="Eukaryota"/>
</dbReference>
<dbReference type="GeneID" id="19164241"/>
<feature type="region of interest" description="Disordered" evidence="6">
    <location>
        <begin position="1"/>
        <end position="31"/>
    </location>
</feature>
<comment type="caution">
    <text evidence="9">The sequence shown here is derived from an EMBL/GenBank/DDBJ whole genome shotgun (WGS) entry which is preliminary data.</text>
</comment>
<evidence type="ECO:0000256" key="6">
    <source>
        <dbReference type="SAM" id="MobiDB-lite"/>
    </source>
</evidence>
<dbReference type="InterPro" id="IPR011701">
    <property type="entry name" value="MFS"/>
</dbReference>
<feature type="transmembrane region" description="Helical" evidence="7">
    <location>
        <begin position="212"/>
        <end position="235"/>
    </location>
</feature>
<dbReference type="InterPro" id="IPR036259">
    <property type="entry name" value="MFS_trans_sf"/>
</dbReference>
<reference evidence="9 10" key="1">
    <citation type="submission" date="2013-03" db="EMBL/GenBank/DDBJ databases">
        <title>The Genome Sequence of Capronia epimyces CBS 606.96.</title>
        <authorList>
            <consortium name="The Broad Institute Genomics Platform"/>
            <person name="Cuomo C."/>
            <person name="de Hoog S."/>
            <person name="Gorbushina A."/>
            <person name="Walker B."/>
            <person name="Young S.K."/>
            <person name="Zeng Q."/>
            <person name="Gargeya S."/>
            <person name="Fitzgerald M."/>
            <person name="Haas B."/>
            <person name="Abouelleil A."/>
            <person name="Allen A.W."/>
            <person name="Alvarado L."/>
            <person name="Arachchi H.M."/>
            <person name="Berlin A.M."/>
            <person name="Chapman S.B."/>
            <person name="Gainer-Dewar J."/>
            <person name="Goldberg J."/>
            <person name="Griggs A."/>
            <person name="Gujja S."/>
            <person name="Hansen M."/>
            <person name="Howarth C."/>
            <person name="Imamovic A."/>
            <person name="Ireland A."/>
            <person name="Larimer J."/>
            <person name="McCowan C."/>
            <person name="Murphy C."/>
            <person name="Pearson M."/>
            <person name="Poon T.W."/>
            <person name="Priest M."/>
            <person name="Roberts A."/>
            <person name="Saif S."/>
            <person name="Shea T."/>
            <person name="Sisk P."/>
            <person name="Sykes S."/>
            <person name="Wortman J."/>
            <person name="Nusbaum C."/>
            <person name="Birren B."/>
        </authorList>
    </citation>
    <scope>NUCLEOTIDE SEQUENCE [LARGE SCALE GENOMIC DNA]</scope>
    <source>
        <strain evidence="9 10">CBS 606.96</strain>
    </source>
</reference>
<dbReference type="Proteomes" id="UP000019478">
    <property type="component" value="Unassembled WGS sequence"/>
</dbReference>
<evidence type="ECO:0000313" key="10">
    <source>
        <dbReference type="Proteomes" id="UP000019478"/>
    </source>
</evidence>
<feature type="transmembrane region" description="Helical" evidence="7">
    <location>
        <begin position="439"/>
        <end position="458"/>
    </location>
</feature>
<keyword evidence="4 7" id="KW-1133">Transmembrane helix</keyword>
<dbReference type="AlphaFoldDB" id="W9YQL6"/>
<feature type="transmembrane region" description="Helical" evidence="7">
    <location>
        <begin position="324"/>
        <end position="341"/>
    </location>
</feature>
<dbReference type="HOGENOM" id="CLU_001265_0_1_1"/>
<dbReference type="Gene3D" id="1.20.1250.20">
    <property type="entry name" value="MFS general substrate transporter like domains"/>
    <property type="match status" value="2"/>
</dbReference>
<keyword evidence="10" id="KW-1185">Reference proteome</keyword>
<feature type="compositionally biased region" description="Basic and acidic residues" evidence="6">
    <location>
        <begin position="13"/>
        <end position="31"/>
    </location>
</feature>
<dbReference type="EMBL" id="AMGY01000001">
    <property type="protein sequence ID" value="EXJ91551.1"/>
    <property type="molecule type" value="Genomic_DNA"/>
</dbReference>
<dbReference type="RefSeq" id="XP_007728441.1">
    <property type="nucleotide sequence ID" value="XM_007730251.1"/>
</dbReference>
<dbReference type="OrthoDB" id="3639251at2759"/>
<keyword evidence="5 7" id="KW-0472">Membrane</keyword>
<dbReference type="FunFam" id="1.20.1250.20:FF:000018">
    <property type="entry name" value="MFS transporter permease"/>
    <property type="match status" value="1"/>
</dbReference>
<feature type="transmembrane region" description="Helical" evidence="7">
    <location>
        <begin position="283"/>
        <end position="304"/>
    </location>
</feature>
<evidence type="ECO:0000259" key="8">
    <source>
        <dbReference type="PROSITE" id="PS50850"/>
    </source>
</evidence>
<dbReference type="GO" id="GO:0022857">
    <property type="term" value="F:transmembrane transporter activity"/>
    <property type="evidence" value="ECO:0007669"/>
    <property type="project" value="InterPro"/>
</dbReference>
<evidence type="ECO:0000256" key="1">
    <source>
        <dbReference type="ARBA" id="ARBA00004141"/>
    </source>
</evidence>
<evidence type="ECO:0000256" key="5">
    <source>
        <dbReference type="ARBA" id="ARBA00023136"/>
    </source>
</evidence>
<sequence length="485" mass="54037">MDKDDAEISQVEEAERDKHEQKSAADLETDGKDWTPAEERSLVKQIDWHLLPMLCVIMGLSLLDRVNISAAYVAGMKTDLDMETPGARYSISLLLFFVTYAIFELPSNLLIRRFGARYWLTGLIIGWGAVIIGMGFIHSWVVMAVLRLLLGAFEAGLLPGAIFLLSAWYTKFEMARRITIFYMSSLVTNAFGGIFAYALSKISVGSGVYSQGWRWIYIVEGLATVLAGFIAFFTLGEFPEHSRWLSDRQRHIALKRVALEAGGEEYEHVNVKQAFRMLLDWKVGAFCLMYYISASSVYSVSYFTPVILSGALGYDQSTTLLLTSPPWVFCIIVSIIMAFISDRYRTRWPLILITVSSIVGLLIVLYAPPPGVRLFGLFLATYGAQSNVISNLSYAENNTSHPSKKGVITAAMITIGAAGGITGSTIFRSQDAPKYIPGMWATLGFQFLYIGVLALMTFHFKRKNRLLREGKIGPIDGLRGFQYVP</sequence>
<feature type="transmembrane region" description="Helical" evidence="7">
    <location>
        <begin position="86"/>
        <end position="106"/>
    </location>
</feature>
<accession>W9YQL6</accession>
<dbReference type="FunFam" id="1.20.1250.20:FF:000013">
    <property type="entry name" value="MFS general substrate transporter"/>
    <property type="match status" value="1"/>
</dbReference>
<dbReference type="PROSITE" id="PS50850">
    <property type="entry name" value="MFS"/>
    <property type="match status" value="1"/>
</dbReference>
<evidence type="ECO:0000256" key="3">
    <source>
        <dbReference type="ARBA" id="ARBA00022692"/>
    </source>
</evidence>
<name>W9YQL6_9EURO</name>
<dbReference type="SUPFAM" id="SSF103473">
    <property type="entry name" value="MFS general substrate transporter"/>
    <property type="match status" value="1"/>
</dbReference>
<organism evidence="9 10">
    <name type="scientific">Capronia epimyces CBS 606.96</name>
    <dbReference type="NCBI Taxonomy" id="1182542"/>
    <lineage>
        <taxon>Eukaryota</taxon>
        <taxon>Fungi</taxon>
        <taxon>Dikarya</taxon>
        <taxon>Ascomycota</taxon>
        <taxon>Pezizomycotina</taxon>
        <taxon>Eurotiomycetes</taxon>
        <taxon>Chaetothyriomycetidae</taxon>
        <taxon>Chaetothyriales</taxon>
        <taxon>Herpotrichiellaceae</taxon>
        <taxon>Capronia</taxon>
    </lineage>
</organism>
<feature type="domain" description="Major facilitator superfamily (MFS) profile" evidence="8">
    <location>
        <begin position="50"/>
        <end position="465"/>
    </location>
</feature>
<evidence type="ECO:0000256" key="7">
    <source>
        <dbReference type="SAM" id="Phobius"/>
    </source>
</evidence>
<keyword evidence="2" id="KW-0813">Transport</keyword>
<feature type="transmembrane region" description="Helical" evidence="7">
    <location>
        <begin position="148"/>
        <end position="168"/>
    </location>
</feature>
<gene>
    <name evidence="9" type="ORF">A1O3_00099</name>
</gene>
<keyword evidence="3 7" id="KW-0812">Transmembrane</keyword>
<feature type="compositionally biased region" description="Acidic residues" evidence="6">
    <location>
        <begin position="1"/>
        <end position="12"/>
    </location>
</feature>
<evidence type="ECO:0000256" key="2">
    <source>
        <dbReference type="ARBA" id="ARBA00022448"/>
    </source>
</evidence>
<dbReference type="GO" id="GO:0016020">
    <property type="term" value="C:membrane"/>
    <property type="evidence" value="ECO:0007669"/>
    <property type="project" value="UniProtKB-SubCell"/>
</dbReference>
<dbReference type="PANTHER" id="PTHR43791">
    <property type="entry name" value="PERMEASE-RELATED"/>
    <property type="match status" value="1"/>
</dbReference>
<dbReference type="Pfam" id="PF07690">
    <property type="entry name" value="MFS_1"/>
    <property type="match status" value="1"/>
</dbReference>
<feature type="transmembrane region" description="Helical" evidence="7">
    <location>
        <begin position="180"/>
        <end position="200"/>
    </location>
</feature>
<feature type="transmembrane region" description="Helical" evidence="7">
    <location>
        <begin position="118"/>
        <end position="142"/>
    </location>
</feature>
<feature type="transmembrane region" description="Helical" evidence="7">
    <location>
        <begin position="348"/>
        <end position="368"/>
    </location>
</feature>
<dbReference type="InterPro" id="IPR020846">
    <property type="entry name" value="MFS_dom"/>
</dbReference>
<protein>
    <recommendedName>
        <fullName evidence="8">Major facilitator superfamily (MFS) profile domain-containing protein</fullName>
    </recommendedName>
</protein>
<feature type="transmembrane region" description="Helical" evidence="7">
    <location>
        <begin position="374"/>
        <end position="394"/>
    </location>
</feature>